<organism evidence="1 2">
    <name type="scientific">Phytophthora cactorum</name>
    <dbReference type="NCBI Taxonomy" id="29920"/>
    <lineage>
        <taxon>Eukaryota</taxon>
        <taxon>Sar</taxon>
        <taxon>Stramenopiles</taxon>
        <taxon>Oomycota</taxon>
        <taxon>Peronosporomycetes</taxon>
        <taxon>Peronosporales</taxon>
        <taxon>Peronosporaceae</taxon>
        <taxon>Phytophthora</taxon>
    </lineage>
</organism>
<protein>
    <submittedName>
        <fullName evidence="1">Uncharacterized protein</fullName>
    </submittedName>
</protein>
<comment type="caution">
    <text evidence="1">The sequence shown here is derived from an EMBL/GenBank/DDBJ whole genome shotgun (WGS) entry which is preliminary data.</text>
</comment>
<dbReference type="EMBL" id="RCMK01001120">
    <property type="protein sequence ID" value="KAG2901516.1"/>
    <property type="molecule type" value="Genomic_DNA"/>
</dbReference>
<evidence type="ECO:0000313" key="2">
    <source>
        <dbReference type="Proteomes" id="UP000736787"/>
    </source>
</evidence>
<proteinExistence type="predicted"/>
<name>A0A8T1BDP5_9STRA</name>
<accession>A0A8T1BDP5</accession>
<dbReference type="Proteomes" id="UP000736787">
    <property type="component" value="Unassembled WGS sequence"/>
</dbReference>
<sequence>MEPDESNAIRWIGLQLGNNGPDACAQAVSCFLGIRDVEYRGDIVLKNLLSTKRVQLLAVQDARVLRFLASLSQQEWTVFGCQYLL</sequence>
<dbReference type="AlphaFoldDB" id="A0A8T1BDP5"/>
<gene>
    <name evidence="1" type="ORF">PC117_g21715</name>
</gene>
<evidence type="ECO:0000313" key="1">
    <source>
        <dbReference type="EMBL" id="KAG2901516.1"/>
    </source>
</evidence>
<reference evidence="1" key="1">
    <citation type="submission" date="2018-10" db="EMBL/GenBank/DDBJ databases">
        <title>Effector identification in a new, highly contiguous assembly of the strawberry crown rot pathogen Phytophthora cactorum.</title>
        <authorList>
            <person name="Armitage A.D."/>
            <person name="Nellist C.F."/>
            <person name="Bates H."/>
            <person name="Vickerstaff R.J."/>
            <person name="Harrison R.J."/>
        </authorList>
    </citation>
    <scope>NUCLEOTIDE SEQUENCE</scope>
    <source>
        <strain evidence="1">4040</strain>
    </source>
</reference>